<evidence type="ECO:0000313" key="11">
    <source>
        <dbReference type="EMBL" id="KAJ3663371.1"/>
    </source>
</evidence>
<dbReference type="AlphaFoldDB" id="A0AA38IZJ9"/>
<evidence type="ECO:0000256" key="2">
    <source>
        <dbReference type="ARBA" id="ARBA00022475"/>
    </source>
</evidence>
<evidence type="ECO:0000313" key="12">
    <source>
        <dbReference type="Proteomes" id="UP001168821"/>
    </source>
</evidence>
<keyword evidence="9" id="KW-0807">Transducer</keyword>
<evidence type="ECO:0008006" key="13">
    <source>
        <dbReference type="Google" id="ProtNLM"/>
    </source>
</evidence>
<keyword evidence="3" id="KW-0716">Sensory transduction</keyword>
<evidence type="ECO:0000256" key="5">
    <source>
        <dbReference type="ARBA" id="ARBA00022725"/>
    </source>
</evidence>
<dbReference type="Pfam" id="PF02949">
    <property type="entry name" value="7tm_6"/>
    <property type="match status" value="1"/>
</dbReference>
<evidence type="ECO:0000256" key="4">
    <source>
        <dbReference type="ARBA" id="ARBA00022692"/>
    </source>
</evidence>
<evidence type="ECO:0000256" key="9">
    <source>
        <dbReference type="ARBA" id="ARBA00023224"/>
    </source>
</evidence>
<feature type="transmembrane region" description="Helical" evidence="10">
    <location>
        <begin position="172"/>
        <end position="192"/>
    </location>
</feature>
<comment type="subcellular location">
    <subcellularLocation>
        <location evidence="1">Cell membrane</location>
        <topology evidence="1">Multi-pass membrane protein</topology>
    </subcellularLocation>
</comment>
<feature type="transmembrane region" description="Helical" evidence="10">
    <location>
        <begin position="251"/>
        <end position="273"/>
    </location>
</feature>
<keyword evidence="8" id="KW-0675">Receptor</keyword>
<organism evidence="11 12">
    <name type="scientific">Zophobas morio</name>
    <dbReference type="NCBI Taxonomy" id="2755281"/>
    <lineage>
        <taxon>Eukaryota</taxon>
        <taxon>Metazoa</taxon>
        <taxon>Ecdysozoa</taxon>
        <taxon>Arthropoda</taxon>
        <taxon>Hexapoda</taxon>
        <taxon>Insecta</taxon>
        <taxon>Pterygota</taxon>
        <taxon>Neoptera</taxon>
        <taxon>Endopterygota</taxon>
        <taxon>Coleoptera</taxon>
        <taxon>Polyphaga</taxon>
        <taxon>Cucujiformia</taxon>
        <taxon>Tenebrionidae</taxon>
        <taxon>Zophobas</taxon>
    </lineage>
</organism>
<evidence type="ECO:0000256" key="7">
    <source>
        <dbReference type="ARBA" id="ARBA00023136"/>
    </source>
</evidence>
<dbReference type="EMBL" id="JALNTZ010000002">
    <property type="protein sequence ID" value="KAJ3663371.1"/>
    <property type="molecule type" value="Genomic_DNA"/>
</dbReference>
<gene>
    <name evidence="11" type="ORF">Zmor_007650</name>
</gene>
<keyword evidence="6 10" id="KW-1133">Transmembrane helix</keyword>
<comment type="caution">
    <text evidence="11">The sequence shown here is derived from an EMBL/GenBank/DDBJ whole genome shotgun (WGS) entry which is preliminary data.</text>
</comment>
<evidence type="ECO:0000256" key="1">
    <source>
        <dbReference type="ARBA" id="ARBA00004651"/>
    </source>
</evidence>
<keyword evidence="7 10" id="KW-0472">Membrane</keyword>
<dbReference type="GO" id="GO:0004984">
    <property type="term" value="F:olfactory receptor activity"/>
    <property type="evidence" value="ECO:0007669"/>
    <property type="project" value="InterPro"/>
</dbReference>
<dbReference type="GO" id="GO:0007165">
    <property type="term" value="P:signal transduction"/>
    <property type="evidence" value="ECO:0007669"/>
    <property type="project" value="UniProtKB-KW"/>
</dbReference>
<evidence type="ECO:0000256" key="10">
    <source>
        <dbReference type="SAM" id="Phobius"/>
    </source>
</evidence>
<dbReference type="GO" id="GO:0005886">
    <property type="term" value="C:plasma membrane"/>
    <property type="evidence" value="ECO:0007669"/>
    <property type="project" value="UniProtKB-SubCell"/>
</dbReference>
<feature type="transmembrane region" description="Helical" evidence="10">
    <location>
        <begin position="285"/>
        <end position="305"/>
    </location>
</feature>
<evidence type="ECO:0000256" key="8">
    <source>
        <dbReference type="ARBA" id="ARBA00023170"/>
    </source>
</evidence>
<reference evidence="11" key="1">
    <citation type="journal article" date="2023" name="G3 (Bethesda)">
        <title>Whole genome assemblies of Zophobas morio and Tenebrio molitor.</title>
        <authorList>
            <person name="Kaur S."/>
            <person name="Stinson S.A."/>
            <person name="diCenzo G.C."/>
        </authorList>
    </citation>
    <scope>NUCLEOTIDE SEQUENCE</scope>
    <source>
        <strain evidence="11">QUZm001</strain>
    </source>
</reference>
<feature type="transmembrane region" description="Helical" evidence="10">
    <location>
        <begin position="64"/>
        <end position="88"/>
    </location>
</feature>
<sequence>MDKFDWKLKIHINILILRLVGLWPKNNLYKSNFYTLYAFISINLFINAHNFFQAANILFVYKDLAALTAIIFVTFTDLLSSVKAYYYVRNMNILRRLMSDLEEEMFQPKRVEQRLLVQQGLDQWRLTYVVFWVPVGTTLLLWAIFPVMDGSFKEYRLPFSAWYPYNTKVSPFYEITYVYQVISIWFLATANLNMDTMVAALMACVGCQCEILCDKMKRLFRCDGGTTFGSELVDCIRHHKKILSFAENCNIFFDKIVLGQFFTSSVSLALAMFQLTLVQPLSSEFYSLLFYVGSVSVQIFLYCWFGNEVEVKVRVLVEVLYPSVLNSGYCLL</sequence>
<dbReference type="PANTHER" id="PTHR21137">
    <property type="entry name" value="ODORANT RECEPTOR"/>
    <property type="match status" value="1"/>
</dbReference>
<evidence type="ECO:0000256" key="3">
    <source>
        <dbReference type="ARBA" id="ARBA00022606"/>
    </source>
</evidence>
<protein>
    <recommendedName>
        <fullName evidence="13">Odorant receptor</fullName>
    </recommendedName>
</protein>
<keyword evidence="4 10" id="KW-0812">Transmembrane</keyword>
<dbReference type="GO" id="GO:0005549">
    <property type="term" value="F:odorant binding"/>
    <property type="evidence" value="ECO:0007669"/>
    <property type="project" value="InterPro"/>
</dbReference>
<feature type="transmembrane region" description="Helical" evidence="10">
    <location>
        <begin position="126"/>
        <end position="145"/>
    </location>
</feature>
<keyword evidence="12" id="KW-1185">Reference proteome</keyword>
<dbReference type="PANTHER" id="PTHR21137:SF35">
    <property type="entry name" value="ODORANT RECEPTOR 19A-RELATED"/>
    <property type="match status" value="1"/>
</dbReference>
<feature type="transmembrane region" description="Helical" evidence="10">
    <location>
        <begin position="33"/>
        <end position="52"/>
    </location>
</feature>
<proteinExistence type="predicted"/>
<dbReference type="InterPro" id="IPR004117">
    <property type="entry name" value="7tm6_olfct_rcpt"/>
</dbReference>
<dbReference type="Proteomes" id="UP001168821">
    <property type="component" value="Unassembled WGS sequence"/>
</dbReference>
<keyword evidence="5" id="KW-0552">Olfaction</keyword>
<evidence type="ECO:0000256" key="6">
    <source>
        <dbReference type="ARBA" id="ARBA00022989"/>
    </source>
</evidence>
<accession>A0AA38IZJ9</accession>
<name>A0AA38IZJ9_9CUCU</name>
<keyword evidence="2" id="KW-1003">Cell membrane</keyword>